<comment type="caution">
    <text evidence="6">Lacks conserved residue(s) required for the propagation of feature annotation.</text>
</comment>
<evidence type="ECO:0000313" key="8">
    <source>
        <dbReference type="Proteomes" id="UP000679352"/>
    </source>
</evidence>
<keyword evidence="5 6" id="KW-0949">S-adenosyl-L-methionine</keyword>
<dbReference type="GO" id="GO:0070043">
    <property type="term" value="F:rRNA (guanine-N7-)-methyltransferase activity"/>
    <property type="evidence" value="ECO:0007669"/>
    <property type="project" value="UniProtKB-UniRule"/>
</dbReference>
<evidence type="ECO:0000256" key="5">
    <source>
        <dbReference type="ARBA" id="ARBA00022691"/>
    </source>
</evidence>
<dbReference type="AlphaFoldDB" id="A0A975S0B1"/>
<dbReference type="InterPro" id="IPR029063">
    <property type="entry name" value="SAM-dependent_MTases_sf"/>
</dbReference>
<dbReference type="SUPFAM" id="SSF53335">
    <property type="entry name" value="S-adenosyl-L-methionine-dependent methyltransferases"/>
    <property type="match status" value="1"/>
</dbReference>
<evidence type="ECO:0000313" key="7">
    <source>
        <dbReference type="EMBL" id="QWK89076.1"/>
    </source>
</evidence>
<dbReference type="NCBIfam" id="TIGR00138">
    <property type="entry name" value="rsmG_gidB"/>
    <property type="match status" value="1"/>
</dbReference>
<organism evidence="7 8">
    <name type="scientific">Gemmobacter fulvus</name>
    <dbReference type="NCBI Taxonomy" id="2840474"/>
    <lineage>
        <taxon>Bacteria</taxon>
        <taxon>Pseudomonadati</taxon>
        <taxon>Pseudomonadota</taxon>
        <taxon>Alphaproteobacteria</taxon>
        <taxon>Rhodobacterales</taxon>
        <taxon>Paracoccaceae</taxon>
        <taxon>Gemmobacter</taxon>
    </lineage>
</organism>
<comment type="subcellular location">
    <subcellularLocation>
        <location evidence="6">Cytoplasm</location>
    </subcellularLocation>
</comment>
<feature type="binding site" evidence="6">
    <location>
        <begin position="124"/>
        <end position="125"/>
    </location>
    <ligand>
        <name>S-adenosyl-L-methionine</name>
        <dbReference type="ChEBI" id="CHEBI:59789"/>
    </ligand>
</feature>
<protein>
    <recommendedName>
        <fullName evidence="6">Ribosomal RNA small subunit methyltransferase G</fullName>
        <ecNumber evidence="6">2.1.1.170</ecNumber>
    </recommendedName>
    <alternativeName>
        <fullName evidence="6">16S rRNA 7-methylguanosine methyltransferase</fullName>
        <shortName evidence="6">16S rRNA m7G methyltransferase</shortName>
    </alternativeName>
</protein>
<feature type="binding site" evidence="6">
    <location>
        <position position="138"/>
    </location>
    <ligand>
        <name>S-adenosyl-L-methionine</name>
        <dbReference type="ChEBI" id="CHEBI:59789"/>
    </ligand>
</feature>
<accession>A0A975S0B1</accession>
<proteinExistence type="inferred from homology"/>
<dbReference type="PIRSF" id="PIRSF003078">
    <property type="entry name" value="GidB"/>
    <property type="match status" value="1"/>
</dbReference>
<name>A0A975S0B1_9RHOB</name>
<evidence type="ECO:0000256" key="2">
    <source>
        <dbReference type="ARBA" id="ARBA00022552"/>
    </source>
</evidence>
<dbReference type="KEGG" id="gfu:KM031_09285"/>
<comment type="similarity">
    <text evidence="6">Belongs to the methyltransferase superfamily. RNA methyltransferase RsmG family.</text>
</comment>
<sequence>MTHLQVAGLDVSRETSEKLDSYVALIQKWNKAINLISRSSEADIWQRHIADSAQLAQHLPSGPRLWLDLGSGAGLPGIVLAIIAAEVAPSLRFELVEVDQRKATFLRQVSRELGLNVTVLTERIEALTPRLADVVSARALASLSDLCNFAERHLDADGIAVFLKGTGAEAEIEVARRKWSFNLESFPSKTSVDALVLKLKKIRHV</sequence>
<evidence type="ECO:0000256" key="4">
    <source>
        <dbReference type="ARBA" id="ARBA00022679"/>
    </source>
</evidence>
<evidence type="ECO:0000256" key="1">
    <source>
        <dbReference type="ARBA" id="ARBA00022490"/>
    </source>
</evidence>
<evidence type="ECO:0000256" key="3">
    <source>
        <dbReference type="ARBA" id="ARBA00022603"/>
    </source>
</evidence>
<keyword evidence="1 6" id="KW-0963">Cytoplasm</keyword>
<dbReference type="EC" id="2.1.1.170" evidence="6"/>
<feature type="binding site" evidence="6">
    <location>
        <position position="70"/>
    </location>
    <ligand>
        <name>S-adenosyl-L-methionine</name>
        <dbReference type="ChEBI" id="CHEBI:59789"/>
    </ligand>
</feature>
<dbReference type="HAMAP" id="MF_00074">
    <property type="entry name" value="16SrRNA_methyltr_G"/>
    <property type="match status" value="1"/>
</dbReference>
<dbReference type="Pfam" id="PF02527">
    <property type="entry name" value="GidB"/>
    <property type="match status" value="1"/>
</dbReference>
<dbReference type="PANTHER" id="PTHR31760:SF0">
    <property type="entry name" value="S-ADENOSYL-L-METHIONINE-DEPENDENT METHYLTRANSFERASES SUPERFAMILY PROTEIN"/>
    <property type="match status" value="1"/>
</dbReference>
<dbReference type="GO" id="GO:0005829">
    <property type="term" value="C:cytosol"/>
    <property type="evidence" value="ECO:0007669"/>
    <property type="project" value="TreeGrafter"/>
</dbReference>
<dbReference type="Gene3D" id="3.40.50.150">
    <property type="entry name" value="Vaccinia Virus protein VP39"/>
    <property type="match status" value="1"/>
</dbReference>
<keyword evidence="8" id="KW-1185">Reference proteome</keyword>
<keyword evidence="4 6" id="KW-0808">Transferase</keyword>
<feature type="binding site" evidence="6">
    <location>
        <position position="75"/>
    </location>
    <ligand>
        <name>S-adenosyl-L-methionine</name>
        <dbReference type="ChEBI" id="CHEBI:59789"/>
    </ligand>
</feature>
<dbReference type="EMBL" id="CP076361">
    <property type="protein sequence ID" value="QWK89076.1"/>
    <property type="molecule type" value="Genomic_DNA"/>
</dbReference>
<dbReference type="PANTHER" id="PTHR31760">
    <property type="entry name" value="S-ADENOSYL-L-METHIONINE-DEPENDENT METHYLTRANSFERASES SUPERFAMILY PROTEIN"/>
    <property type="match status" value="1"/>
</dbReference>
<comment type="function">
    <text evidence="6">Specifically methylates the N7 position of guanine in position 527 of 16S rRNA.</text>
</comment>
<dbReference type="Proteomes" id="UP000679352">
    <property type="component" value="Chromosome"/>
</dbReference>
<gene>
    <name evidence="6 7" type="primary">rsmG</name>
    <name evidence="7" type="ORF">KM031_09285</name>
</gene>
<keyword evidence="2 6" id="KW-0698">rRNA processing</keyword>
<dbReference type="InterPro" id="IPR003682">
    <property type="entry name" value="rRNA_ssu_MeTfrase_G"/>
</dbReference>
<evidence type="ECO:0000256" key="6">
    <source>
        <dbReference type="HAMAP-Rule" id="MF_00074"/>
    </source>
</evidence>
<reference evidence="7" key="1">
    <citation type="submission" date="2021-06" db="EMBL/GenBank/DDBJ databases">
        <title>Direct submission.</title>
        <authorList>
            <person name="Lee C.-S."/>
            <person name="Jin L."/>
        </authorList>
    </citation>
    <scope>NUCLEOTIDE SEQUENCE</scope>
    <source>
        <strain evidence="7">Con5</strain>
    </source>
</reference>
<comment type="catalytic activity">
    <reaction evidence="6">
        <text>guanosine(527) in 16S rRNA + S-adenosyl-L-methionine = N(7)-methylguanosine(527) in 16S rRNA + S-adenosyl-L-homocysteine</text>
        <dbReference type="Rhea" id="RHEA:42732"/>
        <dbReference type="Rhea" id="RHEA-COMP:10209"/>
        <dbReference type="Rhea" id="RHEA-COMP:10210"/>
        <dbReference type="ChEBI" id="CHEBI:57856"/>
        <dbReference type="ChEBI" id="CHEBI:59789"/>
        <dbReference type="ChEBI" id="CHEBI:74269"/>
        <dbReference type="ChEBI" id="CHEBI:74480"/>
        <dbReference type="EC" id="2.1.1.170"/>
    </reaction>
</comment>
<keyword evidence="3 6" id="KW-0489">Methyltransferase</keyword>